<name>X1F116_9ZZZZ</name>
<protein>
    <submittedName>
        <fullName evidence="1">Uncharacterized protein</fullName>
    </submittedName>
</protein>
<reference evidence="1" key="1">
    <citation type="journal article" date="2014" name="Front. Microbiol.">
        <title>High frequency of phylogenetically diverse reductive dehalogenase-homologous genes in deep subseafloor sedimentary metagenomes.</title>
        <authorList>
            <person name="Kawai M."/>
            <person name="Futagami T."/>
            <person name="Toyoda A."/>
            <person name="Takaki Y."/>
            <person name="Nishi S."/>
            <person name="Hori S."/>
            <person name="Arai W."/>
            <person name="Tsubouchi T."/>
            <person name="Morono Y."/>
            <person name="Uchiyama I."/>
            <person name="Ito T."/>
            <person name="Fujiyama A."/>
            <person name="Inagaki F."/>
            <person name="Takami H."/>
        </authorList>
    </citation>
    <scope>NUCLEOTIDE SEQUENCE</scope>
    <source>
        <strain evidence="1">Expedition CK06-06</strain>
    </source>
</reference>
<comment type="caution">
    <text evidence="1">The sequence shown here is derived from an EMBL/GenBank/DDBJ whole genome shotgun (WGS) entry which is preliminary data.</text>
</comment>
<organism evidence="1">
    <name type="scientific">marine sediment metagenome</name>
    <dbReference type="NCBI Taxonomy" id="412755"/>
    <lineage>
        <taxon>unclassified sequences</taxon>
        <taxon>metagenomes</taxon>
        <taxon>ecological metagenomes</taxon>
    </lineage>
</organism>
<gene>
    <name evidence="1" type="ORF">S01H4_52682</name>
</gene>
<dbReference type="EMBL" id="BART01030127">
    <property type="protein sequence ID" value="GAH14478.1"/>
    <property type="molecule type" value="Genomic_DNA"/>
</dbReference>
<feature type="non-terminal residue" evidence="1">
    <location>
        <position position="1"/>
    </location>
</feature>
<sequence length="45" mass="5467">QQAVQQQVAQQQQQQYNDQKYQIMRKILSQEGVLQKYIKFSNAFY</sequence>
<accession>X1F116</accession>
<evidence type="ECO:0000313" key="1">
    <source>
        <dbReference type="EMBL" id="GAH14478.1"/>
    </source>
</evidence>
<dbReference type="AlphaFoldDB" id="X1F116"/>
<proteinExistence type="predicted"/>